<evidence type="ECO:0000313" key="3">
    <source>
        <dbReference type="Proteomes" id="UP001318040"/>
    </source>
</evidence>
<feature type="chain" id="PRO_5042559363" evidence="2">
    <location>
        <begin position="51"/>
        <end position="247"/>
    </location>
</feature>
<sequence>MALHLSPAPSPDHRPHHHHHHHHHPPPPPPLLLLLLAASAVALSSGRAEAQEAGGHPSCPLGEETPAEGVRYPACRCGVEFARPLPEEILPADPASRREQGYHRDEVGGWYYCRRCRDCALGGRVMLAGCSRARDAVCGGCARPGARYDARVLACVPDGEHERRGNEPAASSTRVDNITEQVIEGEPARRGGGGGIPRVPSSRLARVAAAAAARSPRSSHHRSPSRAPSPRSESEVLILRLERASDR</sequence>
<dbReference type="KEGG" id="pmrn:116953654"/>
<evidence type="ECO:0000256" key="2">
    <source>
        <dbReference type="SAM" id="SignalP"/>
    </source>
</evidence>
<feature type="region of interest" description="Disordered" evidence="1">
    <location>
        <begin position="160"/>
        <end position="247"/>
    </location>
</feature>
<keyword evidence="2" id="KW-0732">Signal</keyword>
<evidence type="ECO:0000313" key="4">
    <source>
        <dbReference type="RefSeq" id="XP_032829939.1"/>
    </source>
</evidence>
<feature type="compositionally biased region" description="Basic residues" evidence="1">
    <location>
        <begin position="14"/>
        <end position="25"/>
    </location>
</feature>
<feature type="region of interest" description="Disordered" evidence="1">
    <location>
        <begin position="1"/>
        <end position="30"/>
    </location>
</feature>
<evidence type="ECO:0000256" key="1">
    <source>
        <dbReference type="SAM" id="MobiDB-lite"/>
    </source>
</evidence>
<reference evidence="4" key="1">
    <citation type="submission" date="2025-08" db="UniProtKB">
        <authorList>
            <consortium name="RefSeq"/>
        </authorList>
    </citation>
    <scope>IDENTIFICATION</scope>
    <source>
        <tissue evidence="4">Sperm</tissue>
    </source>
</reference>
<dbReference type="AlphaFoldDB" id="A0AAJ7XCR9"/>
<gene>
    <name evidence="4" type="primary">LOC116953654</name>
</gene>
<organism evidence="3 4">
    <name type="scientific">Petromyzon marinus</name>
    <name type="common">Sea lamprey</name>
    <dbReference type="NCBI Taxonomy" id="7757"/>
    <lineage>
        <taxon>Eukaryota</taxon>
        <taxon>Metazoa</taxon>
        <taxon>Chordata</taxon>
        <taxon>Craniata</taxon>
        <taxon>Vertebrata</taxon>
        <taxon>Cyclostomata</taxon>
        <taxon>Hyperoartia</taxon>
        <taxon>Petromyzontiformes</taxon>
        <taxon>Petromyzontidae</taxon>
        <taxon>Petromyzon</taxon>
    </lineage>
</organism>
<protein>
    <submittedName>
        <fullName evidence="4">Uncharacterized protein LOC116953654 isoform X1</fullName>
    </submittedName>
</protein>
<proteinExistence type="predicted"/>
<dbReference type="RefSeq" id="XP_032829939.1">
    <property type="nucleotide sequence ID" value="XM_032974048.1"/>
</dbReference>
<accession>A0AAJ7XCR9</accession>
<feature type="signal peptide" evidence="2">
    <location>
        <begin position="1"/>
        <end position="50"/>
    </location>
</feature>
<dbReference type="Proteomes" id="UP001318040">
    <property type="component" value="Chromosome 52"/>
</dbReference>
<name>A0AAJ7XCR9_PETMA</name>
<keyword evidence="3" id="KW-1185">Reference proteome</keyword>
<feature type="compositionally biased region" description="Polar residues" evidence="1">
    <location>
        <begin position="169"/>
        <end position="180"/>
    </location>
</feature>
<feature type="compositionally biased region" description="Low complexity" evidence="1">
    <location>
        <begin position="197"/>
        <end position="216"/>
    </location>
</feature>